<dbReference type="PANTHER" id="PTHR33747:SF1">
    <property type="entry name" value="ADENYLATE CYCLASE-ASSOCIATED CAP C-TERMINAL DOMAIN-CONTAINING PROTEIN"/>
    <property type="match status" value="1"/>
</dbReference>
<dbReference type="NCBIfam" id="NF002486">
    <property type="entry name" value="PRK01752.1"/>
    <property type="match status" value="1"/>
</dbReference>
<dbReference type="InterPro" id="IPR048469">
    <property type="entry name" value="YchJ-like_M"/>
</dbReference>
<protein>
    <recommendedName>
        <fullName evidence="2">UPF0225 protein DPV87_08370</fullName>
    </recommendedName>
</protein>
<reference evidence="4 5" key="1">
    <citation type="submission" date="2018-05" db="EMBL/GenBank/DDBJ databases">
        <title>Draft Genome Sequences for a Diverse set of 7 Haemophilus Species.</title>
        <authorList>
            <person name="Nichols M."/>
            <person name="Topaz N."/>
            <person name="Wang X."/>
            <person name="Wang X."/>
            <person name="Boxrud D."/>
        </authorList>
    </citation>
    <scope>NUCLEOTIDE SEQUENCE [LARGE SCALE GENOMIC DNA]</scope>
    <source>
        <strain evidence="4 5">C2008001710</strain>
    </source>
</reference>
<sequence length="157" mass="17672">MSAKTTALCPCQSSLSYEDCCGRFHSGNMFPETAEQLMRSRYSAFVLKNIPYIVQTTVPSQQTLLDEKALQDWADETQWLGLDIVKTETLTKIQSAVEFKAHFQGSEQPQVHHEHSIFVKIDGRWYFVDPTVPLPSNKQPCVCGSGKKFKHCCGGLL</sequence>
<dbReference type="NCBIfam" id="NF002449">
    <property type="entry name" value="PRK01617.1"/>
    <property type="match status" value="1"/>
</dbReference>
<dbReference type="Proteomes" id="UP000253910">
    <property type="component" value="Unassembled WGS sequence"/>
</dbReference>
<dbReference type="Pfam" id="PF17775">
    <property type="entry name" value="YchJ_M-like"/>
    <property type="match status" value="1"/>
</dbReference>
<dbReference type="EMBL" id="QEPW01000015">
    <property type="protein sequence ID" value="RDE89772.1"/>
    <property type="molecule type" value="Genomic_DNA"/>
</dbReference>
<dbReference type="Pfam" id="PF02810">
    <property type="entry name" value="SEC-C"/>
    <property type="match status" value="2"/>
</dbReference>
<dbReference type="NCBIfam" id="NF001213">
    <property type="entry name" value="PRK00183.1"/>
    <property type="match status" value="1"/>
</dbReference>
<organism evidence="4 5">
    <name type="scientific">Haemophilus parainfluenzae</name>
    <dbReference type="NCBI Taxonomy" id="729"/>
    <lineage>
        <taxon>Bacteria</taxon>
        <taxon>Pseudomonadati</taxon>
        <taxon>Pseudomonadota</taxon>
        <taxon>Gammaproteobacteria</taxon>
        <taxon>Pasteurellales</taxon>
        <taxon>Pasteurellaceae</taxon>
        <taxon>Haemophilus</taxon>
    </lineage>
</organism>
<gene>
    <name evidence="4" type="ORF">DPV87_08370</name>
</gene>
<dbReference type="AlphaFoldDB" id="A0A369Z0N4"/>
<evidence type="ECO:0000256" key="2">
    <source>
        <dbReference type="HAMAP-Rule" id="MF_00612"/>
    </source>
</evidence>
<evidence type="ECO:0000313" key="5">
    <source>
        <dbReference type="Proteomes" id="UP000253910"/>
    </source>
</evidence>
<evidence type="ECO:0000313" key="4">
    <source>
        <dbReference type="EMBL" id="RDE89772.1"/>
    </source>
</evidence>
<comment type="caution">
    <text evidence="4">The sequence shown here is derived from an EMBL/GenBank/DDBJ whole genome shotgun (WGS) entry which is preliminary data.</text>
</comment>
<comment type="similarity">
    <text evidence="1 2">Belongs to the UPF0225 family.</text>
</comment>
<accession>A0A369Z0N4</accession>
<dbReference type="HAMAP" id="MF_00612">
    <property type="entry name" value="UPF0225"/>
    <property type="match status" value="1"/>
</dbReference>
<dbReference type="InterPro" id="IPR023006">
    <property type="entry name" value="YchJ-like"/>
</dbReference>
<proteinExistence type="inferred from homology"/>
<name>A0A369Z0N4_HAEPA</name>
<dbReference type="RefSeq" id="WP_111315836.1">
    <property type="nucleotide sequence ID" value="NZ_QEPW01000015.1"/>
</dbReference>
<evidence type="ECO:0000256" key="1">
    <source>
        <dbReference type="ARBA" id="ARBA00010839"/>
    </source>
</evidence>
<dbReference type="InterPro" id="IPR004027">
    <property type="entry name" value="SEC_C_motif"/>
</dbReference>
<evidence type="ECO:0000259" key="3">
    <source>
        <dbReference type="Pfam" id="PF17775"/>
    </source>
</evidence>
<dbReference type="InterPro" id="IPR032710">
    <property type="entry name" value="NTF2-like_dom_sf"/>
</dbReference>
<dbReference type="SUPFAM" id="SSF103642">
    <property type="entry name" value="Sec-C motif"/>
    <property type="match status" value="1"/>
</dbReference>
<dbReference type="PANTHER" id="PTHR33747">
    <property type="entry name" value="UPF0225 PROTEIN SCO1677"/>
    <property type="match status" value="1"/>
</dbReference>
<feature type="domain" description="YchJ-like middle NTF2-like" evidence="3">
    <location>
        <begin position="33"/>
        <end position="129"/>
    </location>
</feature>
<dbReference type="SUPFAM" id="SSF54427">
    <property type="entry name" value="NTF2-like"/>
    <property type="match status" value="1"/>
</dbReference>
<dbReference type="Gene3D" id="3.10.450.50">
    <property type="match status" value="1"/>
</dbReference>